<evidence type="ECO:0000256" key="2">
    <source>
        <dbReference type="ARBA" id="ARBA00022525"/>
    </source>
</evidence>
<dbReference type="RefSeq" id="WP_168850493.1">
    <property type="nucleotide sequence ID" value="NZ_JAAVSD010000044.1"/>
</dbReference>
<feature type="region of interest" description="Disordered" evidence="4">
    <location>
        <begin position="160"/>
        <end position="252"/>
    </location>
</feature>
<evidence type="ECO:0000313" key="7">
    <source>
        <dbReference type="EMBL" id="NLR30683.1"/>
    </source>
</evidence>
<keyword evidence="5" id="KW-0472">Membrane</keyword>
<comment type="similarity">
    <text evidence="1">Belongs to the serine-aspartate repeat-containing protein (SDr) family.</text>
</comment>
<dbReference type="InterPro" id="IPR013783">
    <property type="entry name" value="Ig-like_fold"/>
</dbReference>
<proteinExistence type="inferred from homology"/>
<feature type="transmembrane region" description="Helical" evidence="5">
    <location>
        <begin position="929"/>
        <end position="948"/>
    </location>
</feature>
<dbReference type="EMBL" id="JAAVSD010000044">
    <property type="protein sequence ID" value="NLR30683.1"/>
    <property type="molecule type" value="Genomic_DNA"/>
</dbReference>
<keyword evidence="5" id="KW-1133">Transmembrane helix</keyword>
<dbReference type="Proteomes" id="UP000707477">
    <property type="component" value="Unassembled WGS sequence"/>
</dbReference>
<dbReference type="Pfam" id="PF17802">
    <property type="entry name" value="SpaA"/>
    <property type="match status" value="1"/>
</dbReference>
<dbReference type="Gene3D" id="2.60.40.10">
    <property type="entry name" value="Immunoglobulins"/>
    <property type="match status" value="2"/>
</dbReference>
<sequence length="955" mass="104442">MKNWLRIFLLLGCLIGLTPLLHINAQKRASIIETAILQDRGGQAVQTLASHQPGDLQLALTVALPAGETAITLRDQTHAELLPGKVTDLKPAQGVTAEVDRDRQLIFKNDQAQPQTANVVVPLKVTDPLLIAKLQLELQVVDTAETFKLSKVTVTAEDVTEESAMTGSQHNNSSSSQSQSSSQVSSQTTVSQRSQSTQQRSRSTRSQQATTSRQSTTSATDDEAEAQATPQTKISRVAPAANPSDNLTGKPINIHRGQIQIGSWSSELALGGTLLDGDDSKAEQVGPKQAHANGNTYWNNSYGDQYYYSYQQDKAAKAYAVVFREKPAKTDTIEVFYRNVGAYTTSTTLEKPDQQMGALVTISNIVYNSGTPAGDDRYIDFSNNFYSGIVYNGIESFDLDITFTTADGTQALNFLAPTDGKEHSSYFTFGSLNGNEPGEHEWAGTRSGLPGKRSVDTKVKDHENGWYEGIGVGVWEAGQPYTGDNQWGDFLGSTNYERGAVSFPLEGTTHKFMLKSESGFTWQSFSSGYVVPLEPEAPQKTVHRTADFGVAHNNLDKVTIDRDRENMNSFYYTIYQPTYSIPDESIAKPDKIILTDQLPTGMTVTAADIQLRNTDGQPIAVEDRGQVTITPDGHVTYELSNKEIETLTFDGNSFAFQMKVTFDDQFIGTFKNQATVTFDSGENYTWKKDTNEVVTHFVRDPMALTLKKLGDLPWDAAANVPLNNVAFTFKGADGLALTRTTDQQGELILSDLDRHQTYTVTEAVPAGYAARTSFTLAYNAADKRWEITGNADQVNLTNDASSQVITVTNQLKRGDYRFQKIDGTTHKSLAGAEFIIRNADGQYLTFNGNGQLTGAVDQREQATQLTGDTAGAFKVTGLPHGNYQLIEIKAPDGYTLGAKHDFTISDQAQTIPDQIKNDPYSLPVTGGQGIIWFIVVGLILTLSSLAIWRTHPRGG</sequence>
<keyword evidence="8" id="KW-1185">Reference proteome</keyword>
<evidence type="ECO:0000259" key="6">
    <source>
        <dbReference type="Pfam" id="PF17802"/>
    </source>
</evidence>
<evidence type="ECO:0000256" key="3">
    <source>
        <dbReference type="ARBA" id="ARBA00022729"/>
    </source>
</evidence>
<organism evidence="7 8">
    <name type="scientific">Levilactobacillus tujiorum</name>
    <dbReference type="NCBI Taxonomy" id="2912243"/>
    <lineage>
        <taxon>Bacteria</taxon>
        <taxon>Bacillati</taxon>
        <taxon>Bacillota</taxon>
        <taxon>Bacilli</taxon>
        <taxon>Lactobacillales</taxon>
        <taxon>Lactobacillaceae</taxon>
        <taxon>Levilactobacillus</taxon>
    </lineage>
</organism>
<feature type="compositionally biased region" description="Low complexity" evidence="4">
    <location>
        <begin position="173"/>
        <end position="219"/>
    </location>
</feature>
<accession>A0ABX1L8T3</accession>
<dbReference type="PANTHER" id="PTHR36108">
    <property type="entry name" value="COLOSSIN-B-RELATED"/>
    <property type="match status" value="1"/>
</dbReference>
<keyword evidence="2" id="KW-0964">Secreted</keyword>
<name>A0ABX1L8T3_9LACO</name>
<evidence type="ECO:0000256" key="1">
    <source>
        <dbReference type="ARBA" id="ARBA00007257"/>
    </source>
</evidence>
<gene>
    <name evidence="7" type="ORF">HEQ44_10880</name>
</gene>
<protein>
    <recommendedName>
        <fullName evidence="6">SpaA-like prealbumin fold domain-containing protein</fullName>
    </recommendedName>
</protein>
<keyword evidence="5" id="KW-0812">Transmembrane</keyword>
<dbReference type="InterPro" id="IPR041033">
    <property type="entry name" value="SpaA_PFL_dom_1"/>
</dbReference>
<comment type="caution">
    <text evidence="7">The sequence shown here is derived from an EMBL/GenBank/DDBJ whole genome shotgun (WGS) entry which is preliminary data.</text>
</comment>
<keyword evidence="3" id="KW-0732">Signal</keyword>
<dbReference type="PANTHER" id="PTHR36108:SF13">
    <property type="entry name" value="COLOSSIN-B-RELATED"/>
    <property type="match status" value="1"/>
</dbReference>
<feature type="compositionally biased region" description="Polar residues" evidence="4">
    <location>
        <begin position="163"/>
        <end position="172"/>
    </location>
</feature>
<feature type="domain" description="SpaA-like prealbumin fold" evidence="6">
    <location>
        <begin position="815"/>
        <end position="917"/>
    </location>
</feature>
<evidence type="ECO:0000256" key="5">
    <source>
        <dbReference type="SAM" id="Phobius"/>
    </source>
</evidence>
<evidence type="ECO:0000313" key="8">
    <source>
        <dbReference type="Proteomes" id="UP000707477"/>
    </source>
</evidence>
<evidence type="ECO:0000256" key="4">
    <source>
        <dbReference type="SAM" id="MobiDB-lite"/>
    </source>
</evidence>
<reference evidence="7 8" key="1">
    <citation type="submission" date="2020-03" db="EMBL/GenBank/DDBJ databases">
        <authorList>
            <person name="Zhang Z."/>
            <person name="Guo Z."/>
            <person name="Hou Q."/>
            <person name="Shen X."/>
        </authorList>
    </citation>
    <scope>NUCLEOTIDE SEQUENCE [LARGE SCALE GENOMIC DNA]</scope>
    <source>
        <strain evidence="7 8">HBUAS51329</strain>
    </source>
</reference>